<dbReference type="PANTHER" id="PTHR34836:SF6">
    <property type="entry name" value="PERIPLASMIC BINDING PROTEIN-LIKE I"/>
    <property type="match status" value="1"/>
</dbReference>
<evidence type="ECO:0000256" key="5">
    <source>
        <dbReference type="ARBA" id="ARBA00022729"/>
    </source>
</evidence>
<sequence>MIYSEAQEDPPYKEIPVRVILDMGSWVGKTVYGCITMPVSDFYTVNRHYPMWIVLHNRDAHNERLHAISVAVGAFYLSLMEISSRKRIDLLFLILILLCFQIYSKAQEYPSYKEIPVGVILDMGSWVRKTIYGCITMALSDFYTVNSHYQTRIVLHDRDTHGEPLQALSAALDLLENTRVQAIVGPESSVEARFLEVLGEKANVPILSLATSPYSNQNPYLLQIAQDETNQFEGIAAMVESFKWKTVILICEDTANGREMATYMVTAFQEKSIHVTYTSLISTSASNDYILNELHKLLTMQTTLFVMHTSPSLASNLFSMAKEVGMMGEGYMWIVTSKTTNFLDSLDVEAIESMQGAVGFKSYFPESRELHDFVLKWRKEHFALNPFMEFKEVDPNGIWAYDAICALAMAVERVQTTIPRLDEHVTELASKDLTTINGTSRMGAALLNEMLRVKFNGVGGEFKLMNGRIVSKAIEVINVIGKGDRRVGFWIASGEFTKKIGKFNLSSNSGLEMIIWPGGTLTIPKRRRLQMNGKKLRILIPDFGGFPNLVHVTVDPGTNLPTASGFCGDVFKFAFNALGYGVDIEFTRFSYEDGGTYNDLINKIHLKEFDAAIGDITITANRSRYVDFTIPISDLGIGTLARNANKSMWIFFDPLSADLWITSCSFLLFLAFLIWFIEHRSNEEFQGSTRQQIGTTLWFACSTLVYAHRQNLQSNLSRFVVTVWVFVVLVLISSYTATLTSHLTVQQIALKEGSIGFQSFSPIARGAVFNNLKFADFRMEKLNSSGDYVKALTTGGFAAIIDEILYIKSVLALYSAADFSLVATSSTTNEMSTEIAKLREDGTLKALEDKWLYGQSSLMTNGFSSSSPHILNLHGFRGLFLISGVSMVLALLVSIVYRVHEKWRGKSKMQIL</sequence>
<evidence type="ECO:0000256" key="11">
    <source>
        <dbReference type="ARBA" id="ARBA00023286"/>
    </source>
</evidence>
<evidence type="ECO:0000313" key="15">
    <source>
        <dbReference type="EMBL" id="KVH94178.1"/>
    </source>
</evidence>
<dbReference type="PANTHER" id="PTHR34836">
    <property type="entry name" value="OS06G0188250 PROTEIN"/>
    <property type="match status" value="1"/>
</dbReference>
<keyword evidence="3" id="KW-0813">Transport</keyword>
<evidence type="ECO:0000256" key="1">
    <source>
        <dbReference type="ARBA" id="ARBA00004141"/>
    </source>
</evidence>
<dbReference type="GO" id="GO:0015276">
    <property type="term" value="F:ligand-gated monoatomic ion channel activity"/>
    <property type="evidence" value="ECO:0007669"/>
    <property type="project" value="InterPro"/>
</dbReference>
<dbReference type="InterPro" id="IPR017103">
    <property type="entry name" value="Iontropic_Glu_rcpt_pln"/>
</dbReference>
<dbReference type="EMBL" id="LEKV01004563">
    <property type="protein sequence ID" value="KVH94178.1"/>
    <property type="molecule type" value="Genomic_DNA"/>
</dbReference>
<keyword evidence="6 13" id="KW-1133">Transmembrane helix</keyword>
<dbReference type="Gene3D" id="3.40.50.2300">
    <property type="match status" value="2"/>
</dbReference>
<evidence type="ECO:0000256" key="8">
    <source>
        <dbReference type="ARBA" id="ARBA00023136"/>
    </source>
</evidence>
<dbReference type="InterPro" id="IPR001320">
    <property type="entry name" value="Iontro_rcpt_C"/>
</dbReference>
<dbReference type="SMART" id="SM00079">
    <property type="entry name" value="PBPe"/>
    <property type="match status" value="1"/>
</dbReference>
<dbReference type="CDD" id="cd19990">
    <property type="entry name" value="PBP1_GABAb_receptor_plant"/>
    <property type="match status" value="1"/>
</dbReference>
<dbReference type="Gene3D" id="1.10.287.70">
    <property type="match status" value="1"/>
</dbReference>
<comment type="similarity">
    <text evidence="2">Belongs to the glutamate-gated ion channel (TC 1.A.10.1) family.</text>
</comment>
<dbReference type="InterPro" id="IPR028082">
    <property type="entry name" value="Peripla_BP_I"/>
</dbReference>
<gene>
    <name evidence="15" type="ORF">Ccrd_003754</name>
</gene>
<dbReference type="InterPro" id="IPR019594">
    <property type="entry name" value="Glu/Gly-bd"/>
</dbReference>
<dbReference type="SUPFAM" id="SSF53850">
    <property type="entry name" value="Periplasmic binding protein-like II"/>
    <property type="match status" value="1"/>
</dbReference>
<dbReference type="Proteomes" id="UP000243975">
    <property type="component" value="Unassembled WGS sequence"/>
</dbReference>
<proteinExistence type="inferred from homology"/>
<protein>
    <submittedName>
        <fullName evidence="15">Extracellular ligand-binding receptor</fullName>
    </submittedName>
</protein>
<dbReference type="SUPFAM" id="SSF53822">
    <property type="entry name" value="Periplasmic binding protein-like I"/>
    <property type="match status" value="1"/>
</dbReference>
<dbReference type="Pfam" id="PF00060">
    <property type="entry name" value="Lig_chan"/>
    <property type="match status" value="1"/>
</dbReference>
<evidence type="ECO:0000256" key="3">
    <source>
        <dbReference type="ARBA" id="ARBA00022448"/>
    </source>
</evidence>
<evidence type="ECO:0000313" key="16">
    <source>
        <dbReference type="Proteomes" id="UP000243975"/>
    </source>
</evidence>
<keyword evidence="12" id="KW-0407">Ion channel</keyword>
<dbReference type="Gene3D" id="3.40.190.10">
    <property type="entry name" value="Periplasmic binding protein-like II"/>
    <property type="match status" value="1"/>
</dbReference>
<feature type="transmembrane region" description="Helical" evidence="13">
    <location>
        <begin position="878"/>
        <end position="899"/>
    </location>
</feature>
<dbReference type="InterPro" id="IPR001828">
    <property type="entry name" value="ANF_lig-bd_rcpt"/>
</dbReference>
<keyword evidence="8 13" id="KW-0472">Membrane</keyword>
<evidence type="ECO:0000256" key="7">
    <source>
        <dbReference type="ARBA" id="ARBA00023065"/>
    </source>
</evidence>
<dbReference type="AlphaFoldDB" id="A0A103XNV7"/>
<keyword evidence="16" id="KW-1185">Reference proteome</keyword>
<evidence type="ECO:0000256" key="6">
    <source>
        <dbReference type="ARBA" id="ARBA00022989"/>
    </source>
</evidence>
<dbReference type="PIRSF" id="PIRSF037090">
    <property type="entry name" value="Iontro_Glu-like_rcpt_pln"/>
    <property type="match status" value="1"/>
</dbReference>
<keyword evidence="10" id="KW-0325">Glycoprotein</keyword>
<organism evidence="15 16">
    <name type="scientific">Cynara cardunculus var. scolymus</name>
    <name type="common">Globe artichoke</name>
    <name type="synonym">Cynara scolymus</name>
    <dbReference type="NCBI Taxonomy" id="59895"/>
    <lineage>
        <taxon>Eukaryota</taxon>
        <taxon>Viridiplantae</taxon>
        <taxon>Streptophyta</taxon>
        <taxon>Embryophyta</taxon>
        <taxon>Tracheophyta</taxon>
        <taxon>Spermatophyta</taxon>
        <taxon>Magnoliopsida</taxon>
        <taxon>eudicotyledons</taxon>
        <taxon>Gunneridae</taxon>
        <taxon>Pentapetalae</taxon>
        <taxon>asterids</taxon>
        <taxon>campanulids</taxon>
        <taxon>Asterales</taxon>
        <taxon>Asteraceae</taxon>
        <taxon>Carduoideae</taxon>
        <taxon>Cardueae</taxon>
        <taxon>Carduinae</taxon>
        <taxon>Cynara</taxon>
    </lineage>
</organism>
<dbReference type="GO" id="GO:0016020">
    <property type="term" value="C:membrane"/>
    <property type="evidence" value="ECO:0007669"/>
    <property type="project" value="UniProtKB-SubCell"/>
</dbReference>
<evidence type="ECO:0000256" key="13">
    <source>
        <dbReference type="SAM" id="Phobius"/>
    </source>
</evidence>
<keyword evidence="5" id="KW-0732">Signal</keyword>
<comment type="caution">
    <text evidence="15">The sequence shown here is derived from an EMBL/GenBank/DDBJ whole genome shotgun (WGS) entry which is preliminary data.</text>
</comment>
<evidence type="ECO:0000256" key="10">
    <source>
        <dbReference type="ARBA" id="ARBA00023180"/>
    </source>
</evidence>
<keyword evidence="7" id="KW-0406">Ion transport</keyword>
<feature type="transmembrane region" description="Helical" evidence="13">
    <location>
        <begin position="719"/>
        <end position="737"/>
    </location>
</feature>
<keyword evidence="11" id="KW-1071">Ligand-gated ion channel</keyword>
<keyword evidence="9 15" id="KW-0675">Receptor</keyword>
<evidence type="ECO:0000256" key="12">
    <source>
        <dbReference type="ARBA" id="ARBA00023303"/>
    </source>
</evidence>
<dbReference type="InterPro" id="IPR015683">
    <property type="entry name" value="Ionotropic_Glu_rcpt"/>
</dbReference>
<keyword evidence="4 13" id="KW-0812">Transmembrane</keyword>
<dbReference type="InterPro" id="IPR044440">
    <property type="entry name" value="GABAb_receptor_plant_PBP1"/>
</dbReference>
<dbReference type="FunFam" id="3.40.50.2300:FF:000188">
    <property type="entry name" value="Glutamate receptor"/>
    <property type="match status" value="1"/>
</dbReference>
<dbReference type="STRING" id="59895.A0A103XNV7"/>
<reference evidence="15 16" key="1">
    <citation type="journal article" date="2016" name="Sci. Rep.">
        <title>The genome sequence of the outbreeding globe artichoke constructed de novo incorporating a phase-aware low-pass sequencing strategy of F1 progeny.</title>
        <authorList>
            <person name="Scaglione D."/>
            <person name="Reyes-Chin-Wo S."/>
            <person name="Acquadro A."/>
            <person name="Froenicke L."/>
            <person name="Portis E."/>
            <person name="Beitel C."/>
            <person name="Tirone M."/>
            <person name="Mauro R."/>
            <person name="Lo Monaco A."/>
            <person name="Mauromicale G."/>
            <person name="Faccioli P."/>
            <person name="Cattivelli L."/>
            <person name="Rieseberg L."/>
            <person name="Michelmore R."/>
            <person name="Lanteri S."/>
        </authorList>
    </citation>
    <scope>NUCLEOTIDE SEQUENCE [LARGE SCALE GENOMIC DNA]</scope>
    <source>
        <strain evidence="15">2C</strain>
    </source>
</reference>
<evidence type="ECO:0000256" key="2">
    <source>
        <dbReference type="ARBA" id="ARBA00008685"/>
    </source>
</evidence>
<feature type="non-terminal residue" evidence="15">
    <location>
        <position position="1"/>
    </location>
</feature>
<dbReference type="Pfam" id="PF10613">
    <property type="entry name" value="Lig_chan-Glu_bd"/>
    <property type="match status" value="1"/>
</dbReference>
<dbReference type="Pfam" id="PF01094">
    <property type="entry name" value="ANF_receptor"/>
    <property type="match status" value="1"/>
</dbReference>
<evidence type="ECO:0000259" key="14">
    <source>
        <dbReference type="SMART" id="SM00079"/>
    </source>
</evidence>
<evidence type="ECO:0000256" key="9">
    <source>
        <dbReference type="ARBA" id="ARBA00023170"/>
    </source>
</evidence>
<name>A0A103XNV7_CYNCS</name>
<comment type="subcellular location">
    <subcellularLocation>
        <location evidence="1">Membrane</location>
        <topology evidence="1">Multi-pass membrane protein</topology>
    </subcellularLocation>
</comment>
<dbReference type="Gramene" id="KVH94178">
    <property type="protein sequence ID" value="KVH94178"/>
    <property type="gene ID" value="Ccrd_003754"/>
</dbReference>
<feature type="domain" description="Ionotropic glutamate receptor C-terminal" evidence="14">
    <location>
        <begin position="535"/>
        <end position="854"/>
    </location>
</feature>
<dbReference type="OMA" id="FVHEFGW"/>
<accession>A0A103XNV7</accession>
<evidence type="ECO:0000256" key="4">
    <source>
        <dbReference type="ARBA" id="ARBA00022692"/>
    </source>
</evidence>
<feature type="transmembrane region" description="Helical" evidence="13">
    <location>
        <begin position="659"/>
        <end position="677"/>
    </location>
</feature>